<dbReference type="EMBL" id="BLLF01002045">
    <property type="protein sequence ID" value="GFH22462.1"/>
    <property type="molecule type" value="Genomic_DNA"/>
</dbReference>
<gene>
    <name evidence="1" type="ORF">HaLaN_19933</name>
</gene>
<organism evidence="1 2">
    <name type="scientific">Haematococcus lacustris</name>
    <name type="common">Green alga</name>
    <name type="synonym">Haematococcus pluvialis</name>
    <dbReference type="NCBI Taxonomy" id="44745"/>
    <lineage>
        <taxon>Eukaryota</taxon>
        <taxon>Viridiplantae</taxon>
        <taxon>Chlorophyta</taxon>
        <taxon>core chlorophytes</taxon>
        <taxon>Chlorophyceae</taxon>
        <taxon>CS clade</taxon>
        <taxon>Chlamydomonadales</taxon>
        <taxon>Haematococcaceae</taxon>
        <taxon>Haematococcus</taxon>
    </lineage>
</organism>
<protein>
    <submittedName>
        <fullName evidence="1">Uncharacterized protein</fullName>
    </submittedName>
</protein>
<sequence length="144" mass="15808">MDEMCEWPAPAHEWPLMPSLTARMPLVACRSDGPSRAPCPLAPSLPRLTITTPSSYHHHFQVCHPSTPPFPLTPLLPHLAALPSPSPHPMAPSSPWRPCSRAAGPCRLVSQDPVAVRQNPDPVAVRQDPVNECRRTLWPCGRTL</sequence>
<accession>A0A6A0A0W1</accession>
<reference evidence="1 2" key="1">
    <citation type="submission" date="2020-02" db="EMBL/GenBank/DDBJ databases">
        <title>Draft genome sequence of Haematococcus lacustris strain NIES-144.</title>
        <authorList>
            <person name="Morimoto D."/>
            <person name="Nakagawa S."/>
            <person name="Yoshida T."/>
            <person name="Sawayama S."/>
        </authorList>
    </citation>
    <scope>NUCLEOTIDE SEQUENCE [LARGE SCALE GENOMIC DNA]</scope>
    <source>
        <strain evidence="1 2">NIES-144</strain>
    </source>
</reference>
<evidence type="ECO:0000313" key="1">
    <source>
        <dbReference type="EMBL" id="GFH22462.1"/>
    </source>
</evidence>
<name>A0A6A0A0W1_HAELA</name>
<dbReference type="Proteomes" id="UP000485058">
    <property type="component" value="Unassembled WGS sequence"/>
</dbReference>
<dbReference type="AlphaFoldDB" id="A0A6A0A0W1"/>
<keyword evidence="2" id="KW-1185">Reference proteome</keyword>
<comment type="caution">
    <text evidence="1">The sequence shown here is derived from an EMBL/GenBank/DDBJ whole genome shotgun (WGS) entry which is preliminary data.</text>
</comment>
<evidence type="ECO:0000313" key="2">
    <source>
        <dbReference type="Proteomes" id="UP000485058"/>
    </source>
</evidence>
<proteinExistence type="predicted"/>